<dbReference type="PANTHER" id="PTHR46333:SF2">
    <property type="entry name" value="CYTOKINESIS PROTEIN 3"/>
    <property type="match status" value="1"/>
</dbReference>
<proteinExistence type="predicted"/>
<organism evidence="3 4">
    <name type="scientific">Streptococcus caprae</name>
    <dbReference type="NCBI Taxonomy" id="1640501"/>
    <lineage>
        <taxon>Bacteria</taxon>
        <taxon>Bacillati</taxon>
        <taxon>Bacillota</taxon>
        <taxon>Bacilli</taxon>
        <taxon>Lactobacillales</taxon>
        <taxon>Streptococcaceae</taxon>
        <taxon>Streptococcus</taxon>
    </lineage>
</organism>
<evidence type="ECO:0000313" key="3">
    <source>
        <dbReference type="EMBL" id="MFC3927737.1"/>
    </source>
</evidence>
<sequence length="397" mass="45178">MKRLYLLLLIGLSSLCLEACQLTSTNNQPHDSATQAHLNLAERAEQLHVTNKFYYGQLNQAEKNVYLELKAGLDAYQDDITVSQLEGDRIWKVLQAISNDNPDIFWFNINETTISQAKSTDKWTVTLAVPGDVRAVQERIQQKAQQLLSELPEGSDYEKVKYLYDAIIAWTDYDVSVPFNQDIRSLLLYQKGVCAGYAKAFHYLAEQAGLESIYVTGKISGIEVENPYHAWNAVKIDGQYYWLDATWGDPVFSNPNEIAPIQQANYDYFCVPDSTMATTHLLDDEVREFYQTTDLDNYTWSLPTCTDDSFNYYKLKGSYFETYDFDEIQTYIINQLSTGAQGIDLQFANKEAFQTCYTAIEQGQLSQALANYYGQAVQVNSTYNPDCNRFSLVVTLG</sequence>
<dbReference type="EMBL" id="JBHRZV010000027">
    <property type="protein sequence ID" value="MFC3927737.1"/>
    <property type="molecule type" value="Genomic_DNA"/>
</dbReference>
<feature type="signal peptide" evidence="1">
    <location>
        <begin position="1"/>
        <end position="19"/>
    </location>
</feature>
<dbReference type="Gene3D" id="3.10.620.30">
    <property type="match status" value="1"/>
</dbReference>
<gene>
    <name evidence="3" type="ORF">ACFORF_03780</name>
</gene>
<evidence type="ECO:0000259" key="2">
    <source>
        <dbReference type="SMART" id="SM00460"/>
    </source>
</evidence>
<feature type="chain" id="PRO_5045101900" evidence="1">
    <location>
        <begin position="20"/>
        <end position="397"/>
    </location>
</feature>
<dbReference type="InterPro" id="IPR038765">
    <property type="entry name" value="Papain-like_cys_pep_sf"/>
</dbReference>
<keyword evidence="4" id="KW-1185">Reference proteome</keyword>
<dbReference type="Pfam" id="PF01841">
    <property type="entry name" value="Transglut_core"/>
    <property type="match status" value="1"/>
</dbReference>
<evidence type="ECO:0000256" key="1">
    <source>
        <dbReference type="SAM" id="SignalP"/>
    </source>
</evidence>
<name>A0ABV8CUQ2_9STRE</name>
<dbReference type="Proteomes" id="UP001595807">
    <property type="component" value="Unassembled WGS sequence"/>
</dbReference>
<dbReference type="SUPFAM" id="SSF54001">
    <property type="entry name" value="Cysteine proteinases"/>
    <property type="match status" value="1"/>
</dbReference>
<dbReference type="PANTHER" id="PTHR46333">
    <property type="entry name" value="CYTOKINESIS PROTEIN 3"/>
    <property type="match status" value="1"/>
</dbReference>
<dbReference type="InterPro" id="IPR052557">
    <property type="entry name" value="CAP/Cytokinesis_protein"/>
</dbReference>
<keyword evidence="1" id="KW-0732">Signal</keyword>
<evidence type="ECO:0000313" key="4">
    <source>
        <dbReference type="Proteomes" id="UP001595807"/>
    </source>
</evidence>
<accession>A0ABV8CUQ2</accession>
<reference evidence="4" key="1">
    <citation type="journal article" date="2019" name="Int. J. Syst. Evol. Microbiol.">
        <title>The Global Catalogue of Microorganisms (GCM) 10K type strain sequencing project: providing services to taxonomists for standard genome sequencing and annotation.</title>
        <authorList>
            <consortium name="The Broad Institute Genomics Platform"/>
            <consortium name="The Broad Institute Genome Sequencing Center for Infectious Disease"/>
            <person name="Wu L."/>
            <person name="Ma J."/>
        </authorList>
    </citation>
    <scope>NUCLEOTIDE SEQUENCE [LARGE SCALE GENOMIC DNA]</scope>
    <source>
        <strain evidence="4">CCUG 67170</strain>
    </source>
</reference>
<protein>
    <submittedName>
        <fullName evidence="3">Transglutaminase domain-containing protein</fullName>
    </submittedName>
</protein>
<dbReference type="InterPro" id="IPR002931">
    <property type="entry name" value="Transglutaminase-like"/>
</dbReference>
<dbReference type="RefSeq" id="WP_380425628.1">
    <property type="nucleotide sequence ID" value="NZ_JBHRZV010000027.1"/>
</dbReference>
<dbReference type="SMART" id="SM00460">
    <property type="entry name" value="TGc"/>
    <property type="match status" value="1"/>
</dbReference>
<comment type="caution">
    <text evidence="3">The sequence shown here is derived from an EMBL/GenBank/DDBJ whole genome shotgun (WGS) entry which is preliminary data.</text>
</comment>
<feature type="domain" description="Transglutaminase-like" evidence="2">
    <location>
        <begin position="186"/>
        <end position="247"/>
    </location>
</feature>